<dbReference type="AlphaFoldDB" id="A0A5Q2RKI7"/>
<dbReference type="PANTHER" id="PTHR30250">
    <property type="entry name" value="PST FAMILY PREDICTED COLANIC ACID TRANSPORTER"/>
    <property type="match status" value="1"/>
</dbReference>
<proteinExistence type="predicted"/>
<evidence type="ECO:0000256" key="6">
    <source>
        <dbReference type="SAM" id="MobiDB-lite"/>
    </source>
</evidence>
<evidence type="ECO:0000256" key="7">
    <source>
        <dbReference type="SAM" id="Phobius"/>
    </source>
</evidence>
<dbReference type="GO" id="GO:0005886">
    <property type="term" value="C:plasma membrane"/>
    <property type="evidence" value="ECO:0007669"/>
    <property type="project" value="UniProtKB-SubCell"/>
</dbReference>
<evidence type="ECO:0000256" key="2">
    <source>
        <dbReference type="ARBA" id="ARBA00022475"/>
    </source>
</evidence>
<feature type="transmembrane region" description="Helical" evidence="7">
    <location>
        <begin position="429"/>
        <end position="447"/>
    </location>
</feature>
<feature type="transmembrane region" description="Helical" evidence="7">
    <location>
        <begin position="339"/>
        <end position="360"/>
    </location>
</feature>
<organism evidence="8 9">
    <name type="scientific">Actinomarinicola tropica</name>
    <dbReference type="NCBI Taxonomy" id="2789776"/>
    <lineage>
        <taxon>Bacteria</taxon>
        <taxon>Bacillati</taxon>
        <taxon>Actinomycetota</taxon>
        <taxon>Acidimicrobiia</taxon>
        <taxon>Acidimicrobiales</taxon>
        <taxon>Iamiaceae</taxon>
        <taxon>Actinomarinicola</taxon>
    </lineage>
</organism>
<dbReference type="EMBL" id="CP045851">
    <property type="protein sequence ID" value="QGG95994.1"/>
    <property type="molecule type" value="Genomic_DNA"/>
</dbReference>
<keyword evidence="4 7" id="KW-1133">Transmembrane helix</keyword>
<feature type="transmembrane region" description="Helical" evidence="7">
    <location>
        <begin position="401"/>
        <end position="423"/>
    </location>
</feature>
<evidence type="ECO:0000256" key="3">
    <source>
        <dbReference type="ARBA" id="ARBA00022692"/>
    </source>
</evidence>
<feature type="compositionally biased region" description="Basic and acidic residues" evidence="6">
    <location>
        <begin position="13"/>
        <end position="26"/>
    </location>
</feature>
<evidence type="ECO:0000313" key="8">
    <source>
        <dbReference type="EMBL" id="QGG95994.1"/>
    </source>
</evidence>
<dbReference type="InterPro" id="IPR050833">
    <property type="entry name" value="Poly_Biosynth_Transport"/>
</dbReference>
<keyword evidence="5 7" id="KW-0472">Membrane</keyword>
<evidence type="ECO:0000256" key="1">
    <source>
        <dbReference type="ARBA" id="ARBA00004651"/>
    </source>
</evidence>
<gene>
    <name evidence="8" type="ORF">GH723_13295</name>
</gene>
<evidence type="ECO:0000256" key="4">
    <source>
        <dbReference type="ARBA" id="ARBA00022989"/>
    </source>
</evidence>
<feature type="transmembrane region" description="Helical" evidence="7">
    <location>
        <begin position="199"/>
        <end position="219"/>
    </location>
</feature>
<evidence type="ECO:0000256" key="5">
    <source>
        <dbReference type="ARBA" id="ARBA00023136"/>
    </source>
</evidence>
<comment type="subcellular location">
    <subcellularLocation>
        <location evidence="1">Cell membrane</location>
        <topology evidence="1">Multi-pass membrane protein</topology>
    </subcellularLocation>
</comment>
<feature type="transmembrane region" description="Helical" evidence="7">
    <location>
        <begin position="130"/>
        <end position="149"/>
    </location>
</feature>
<dbReference type="KEGG" id="atq:GH723_13295"/>
<name>A0A5Q2RKI7_9ACTN</name>
<feature type="region of interest" description="Disordered" evidence="6">
    <location>
        <begin position="1"/>
        <end position="31"/>
    </location>
</feature>
<dbReference type="PANTHER" id="PTHR30250:SF11">
    <property type="entry name" value="O-ANTIGEN TRANSPORTER-RELATED"/>
    <property type="match status" value="1"/>
</dbReference>
<keyword evidence="3 7" id="KW-0812">Transmembrane</keyword>
<dbReference type="Pfam" id="PF01943">
    <property type="entry name" value="Polysacc_synt"/>
    <property type="match status" value="1"/>
</dbReference>
<evidence type="ECO:0000313" key="9">
    <source>
        <dbReference type="Proteomes" id="UP000334019"/>
    </source>
</evidence>
<feature type="transmembrane region" description="Helical" evidence="7">
    <location>
        <begin position="53"/>
        <end position="75"/>
    </location>
</feature>
<keyword evidence="9" id="KW-1185">Reference proteome</keyword>
<reference evidence="8 9" key="1">
    <citation type="submission" date="2019-11" db="EMBL/GenBank/DDBJ databases">
        <authorList>
            <person name="He Y."/>
        </authorList>
    </citation>
    <scope>NUCLEOTIDE SEQUENCE [LARGE SCALE GENOMIC DNA]</scope>
    <source>
        <strain evidence="8 9">SCSIO 58843</strain>
    </source>
</reference>
<feature type="transmembrane region" description="Helical" evidence="7">
    <location>
        <begin position="87"/>
        <end position="109"/>
    </location>
</feature>
<dbReference type="Proteomes" id="UP000334019">
    <property type="component" value="Chromosome"/>
</dbReference>
<feature type="transmembrane region" description="Helical" evidence="7">
    <location>
        <begin position="372"/>
        <end position="394"/>
    </location>
</feature>
<protein>
    <submittedName>
        <fullName evidence="8">Oligosaccharide flippase family protein</fullName>
    </submittedName>
</protein>
<sequence>MTEEDTAPGARRRPADEEGARERRAGGEGGMIPERVRAAASRLPSLGPKLREVASALSLEIASAASLAVIFPLTIRGLGTDAYGEYTTIYVIAGFALTWVYAGGGAAAVQLVMQRRRLTRSVMVVGRRQVTALAIPCGLVGIALTYAVLGGHLWLAAALLFGSDLLVGGITEVNLALVFAHKGMGSIVRIRLIDPVVRAIGVGLLSVTGNITILNLVLLNMGTRLILLGASILAVRHLLDERSDEEGEPTDRGEMARLSALYSTSMSTNSVQNEGEKFLLATFRPTSEVGEYNAAYRVVSAALIPLQAVYAVATRWFLPPDDRVGGHVRKSLLMTIPSLGFGIACAIGIVVGQPIIRWVLGEEFESAAHITLWLAFVPLLHALAEIPPLGLLGLGENRRRMYLGVGAASAAIVVYLVLIPQLGWKGAVIGTYFSELVTIGGGWWMLVRCQRRNDGASSLA</sequence>
<accession>A0A5Q2RKI7</accession>
<dbReference type="InterPro" id="IPR002797">
    <property type="entry name" value="Polysacc_synth"/>
</dbReference>
<keyword evidence="2" id="KW-1003">Cell membrane</keyword>